<gene>
    <name evidence="1" type="ORF">SAMN02745181_1281</name>
</gene>
<reference evidence="1 2" key="1">
    <citation type="submission" date="2016-11" db="EMBL/GenBank/DDBJ databases">
        <authorList>
            <person name="Jaros S."/>
            <person name="Januszkiewicz K."/>
            <person name="Wedrychowicz H."/>
        </authorList>
    </citation>
    <scope>NUCLEOTIDE SEQUENCE [LARGE SCALE GENOMIC DNA]</scope>
    <source>
        <strain evidence="1 2">DSM 18772</strain>
    </source>
</reference>
<evidence type="ECO:0000313" key="1">
    <source>
        <dbReference type="EMBL" id="SHJ13930.1"/>
    </source>
</evidence>
<dbReference type="STRING" id="1123071.SAMN02745181_1281"/>
<proteinExistence type="predicted"/>
<dbReference type="AlphaFoldDB" id="A0A1M6GVP4"/>
<name>A0A1M6GVP4_9BACT</name>
<keyword evidence="2" id="KW-1185">Reference proteome</keyword>
<evidence type="ECO:0000313" key="2">
    <source>
        <dbReference type="Proteomes" id="UP000184510"/>
    </source>
</evidence>
<dbReference type="Proteomes" id="UP000184510">
    <property type="component" value="Unassembled WGS sequence"/>
</dbReference>
<protein>
    <submittedName>
        <fullName evidence="1">Uncharacterized protein</fullName>
    </submittedName>
</protein>
<dbReference type="EMBL" id="FQYR01000003">
    <property type="protein sequence ID" value="SHJ13930.1"/>
    <property type="molecule type" value="Genomic_DNA"/>
</dbReference>
<sequence length="70" mass="7877">MQVQKRTRFKSSANTARDIIFYTLKLFAEALGTSPSELLKEAGMCNKLITNAFHATLACTELNFMHDSYS</sequence>
<dbReference type="InParanoid" id="A0A1M6GVP4"/>
<organism evidence="1 2">
    <name type="scientific">Rubritalea squalenifaciens DSM 18772</name>
    <dbReference type="NCBI Taxonomy" id="1123071"/>
    <lineage>
        <taxon>Bacteria</taxon>
        <taxon>Pseudomonadati</taxon>
        <taxon>Verrucomicrobiota</taxon>
        <taxon>Verrucomicrobiia</taxon>
        <taxon>Verrucomicrobiales</taxon>
        <taxon>Rubritaleaceae</taxon>
        <taxon>Rubritalea</taxon>
    </lineage>
</organism>
<accession>A0A1M6GVP4</accession>